<reference evidence="2" key="1">
    <citation type="submission" date="2013-09" db="EMBL/GenBank/DDBJ databases">
        <title>Corchorus olitorius genome sequencing.</title>
        <authorList>
            <person name="Alam M."/>
            <person name="Haque M.S."/>
            <person name="Islam M.S."/>
            <person name="Emdad E.M."/>
            <person name="Islam M.M."/>
            <person name="Ahmed B."/>
            <person name="Halim A."/>
            <person name="Hossen Q.M.M."/>
            <person name="Hossain M.Z."/>
            <person name="Ahmed R."/>
            <person name="Khan M.M."/>
            <person name="Islam R."/>
            <person name="Rashid M.M."/>
            <person name="Khan S.A."/>
            <person name="Rahman M.S."/>
            <person name="Alam M."/>
            <person name="Yahiya A.S."/>
            <person name="Khan M.S."/>
            <person name="Azam M.S."/>
            <person name="Haque T."/>
            <person name="Lashkar M.Z.H."/>
            <person name="Akhand A.I."/>
            <person name="Morshed G."/>
            <person name="Roy S."/>
            <person name="Uddin K.S."/>
            <person name="Rabeya T."/>
            <person name="Hossain A.S."/>
            <person name="Chowdhury A."/>
            <person name="Snigdha A.R."/>
            <person name="Mortoza M.S."/>
            <person name="Matin S.A."/>
            <person name="Hoque S.M.E."/>
            <person name="Islam M.K."/>
            <person name="Roy D.K."/>
            <person name="Haider R."/>
            <person name="Moosa M.M."/>
            <person name="Elias S.M."/>
            <person name="Hasan A.M."/>
            <person name="Jahan S."/>
            <person name="Shafiuddin M."/>
            <person name="Mahmood N."/>
            <person name="Shommy N.S."/>
        </authorList>
    </citation>
    <scope>NUCLEOTIDE SEQUENCE [LARGE SCALE GENOMIC DNA]</scope>
    <source>
        <strain evidence="2">cv. O-4</strain>
    </source>
</reference>
<organism evidence="1 2">
    <name type="scientific">Corchorus olitorius</name>
    <dbReference type="NCBI Taxonomy" id="93759"/>
    <lineage>
        <taxon>Eukaryota</taxon>
        <taxon>Viridiplantae</taxon>
        <taxon>Streptophyta</taxon>
        <taxon>Embryophyta</taxon>
        <taxon>Tracheophyta</taxon>
        <taxon>Spermatophyta</taxon>
        <taxon>Magnoliopsida</taxon>
        <taxon>eudicotyledons</taxon>
        <taxon>Gunneridae</taxon>
        <taxon>Pentapetalae</taxon>
        <taxon>rosids</taxon>
        <taxon>malvids</taxon>
        <taxon>Malvales</taxon>
        <taxon>Malvaceae</taxon>
        <taxon>Grewioideae</taxon>
        <taxon>Apeibeae</taxon>
        <taxon>Corchorus</taxon>
    </lineage>
</organism>
<accession>A0A1R3G0J9</accession>
<dbReference type="EMBL" id="AWUE01024107">
    <property type="protein sequence ID" value="OMO51612.1"/>
    <property type="molecule type" value="Genomic_DNA"/>
</dbReference>
<proteinExistence type="predicted"/>
<protein>
    <submittedName>
        <fullName evidence="1">Uncharacterized protein</fullName>
    </submittedName>
</protein>
<name>A0A1R3G0J9_9ROSI</name>
<keyword evidence="2" id="KW-1185">Reference proteome</keyword>
<gene>
    <name evidence="1" type="ORF">COLO4_37604</name>
</gene>
<dbReference type="AlphaFoldDB" id="A0A1R3G0J9"/>
<sequence>MTIQASNPQENGVLFKQPWKLYSRKGENLSIFLQKLLPICPILNKQTFSNKRKCIFNTIEMNCLISTVKPFN</sequence>
<evidence type="ECO:0000313" key="2">
    <source>
        <dbReference type="Proteomes" id="UP000187203"/>
    </source>
</evidence>
<evidence type="ECO:0000313" key="1">
    <source>
        <dbReference type="EMBL" id="OMO51612.1"/>
    </source>
</evidence>
<comment type="caution">
    <text evidence="1">The sequence shown here is derived from an EMBL/GenBank/DDBJ whole genome shotgun (WGS) entry which is preliminary data.</text>
</comment>
<dbReference type="Proteomes" id="UP000187203">
    <property type="component" value="Unassembled WGS sequence"/>
</dbReference>